<protein>
    <recommendedName>
        <fullName evidence="3">Retrotransposon gag domain-containing protein</fullName>
    </recommendedName>
</protein>
<organism evidence="2">
    <name type="scientific">Ananas comosus var. bracteatus</name>
    <name type="common">red pineapple</name>
    <dbReference type="NCBI Taxonomy" id="296719"/>
    <lineage>
        <taxon>Eukaryota</taxon>
        <taxon>Viridiplantae</taxon>
        <taxon>Streptophyta</taxon>
        <taxon>Embryophyta</taxon>
        <taxon>Tracheophyta</taxon>
        <taxon>Spermatophyta</taxon>
        <taxon>Magnoliopsida</taxon>
        <taxon>Liliopsida</taxon>
        <taxon>Poales</taxon>
        <taxon>Bromeliaceae</taxon>
        <taxon>Bromelioideae</taxon>
        <taxon>Ananas</taxon>
    </lineage>
</organism>
<dbReference type="EMBL" id="CAJEUB010000055">
    <property type="protein sequence ID" value="CAD1847357.1"/>
    <property type="molecule type" value="Genomic_DNA"/>
</dbReference>
<sequence>MAIGTKWQQQTTSYNQSFEGTLQIARDFNQNLDILAQRIETLRKEEARRYEIMMEEEARRHEQLLELIRSRFVHAKGKGTVVQVPIEKKHRQQYMPYMEISFPDFNGTDPKGWLRNCEQYFDRYQVPEQQWIGIASMHIEGDARFWKQAYFFNRPEVNWGEFSDAICKRFTATKERYPTQESSACKQTGSYQENCEAIKMHKSMMQEDDHIHEAGSAGSEKECDDYLQLEINRKPEIAWSERASKPEELLKLLAAQPPLLKPAHNAPNAYTTSAETESTIKAVANTTHNSEESLNLNLEEGAAPSEQIKMQGLCDEYGEEYSTGKQCKNSSLHMLTAQKKAEMSAGSEAAKEEGWEPQQVEEGNAYDAVSIKESNNQALLSLVDDRSIHSLIDFGTAKATKVGSTTFAPLIVIADRDPKMLSKDSCPQFARKKPGYKFLADSRELRLKSSDIALRIDWMKEYRQVPFDPGPNKVTFRSIEGEASHKFIMTSKLQKVIHQKIRGMLGQSAMIRIGEMAKAITTEGCKRVNSIGLIGIVEGLNKHIQRRPIEAYQESIENSRIQTLLRNSSLEEAYIAYSLVNGCKELGSVLKMPHPCSRFLAYEQDKLQESDVSDCNFHNANYVHSVMVIGNSFLSLVEGQVHPENGEDQDVRELEDETSCSLIIARMVMKRFADKKWCDGLYRQKISKDCSALKKKTNGEQNEISREDHIEIKTMEKISELTLSQFALYHISEQTRLAACRLRLPEGPEGEPSPQQVPPSMLPTRDDRRVWTRIGNTSHQHKVTQENRTEVSIWPKGNNSEEEECAASEANESPKPVQQVPSLRTRMILRGGDCNDPGE</sequence>
<gene>
    <name evidence="2" type="ORF">CB5_LOCUS30568</name>
</gene>
<evidence type="ECO:0000256" key="1">
    <source>
        <dbReference type="SAM" id="MobiDB-lite"/>
    </source>
</evidence>
<evidence type="ECO:0008006" key="3">
    <source>
        <dbReference type="Google" id="ProtNLM"/>
    </source>
</evidence>
<evidence type="ECO:0000313" key="2">
    <source>
        <dbReference type="EMBL" id="CAD1847357.1"/>
    </source>
</evidence>
<reference evidence="2" key="1">
    <citation type="submission" date="2020-07" db="EMBL/GenBank/DDBJ databases">
        <authorList>
            <person name="Lin J."/>
        </authorList>
    </citation>
    <scope>NUCLEOTIDE SEQUENCE</scope>
</reference>
<proteinExistence type="predicted"/>
<name>A0A6V7QWW1_ANACO</name>
<dbReference type="AlphaFoldDB" id="A0A6V7QWW1"/>
<feature type="region of interest" description="Disordered" evidence="1">
    <location>
        <begin position="779"/>
        <end position="824"/>
    </location>
</feature>
<accession>A0A6V7QWW1</accession>